<evidence type="ECO:0000313" key="4">
    <source>
        <dbReference type="Proteomes" id="UP000327013"/>
    </source>
</evidence>
<dbReference type="InterPro" id="IPR018712">
    <property type="entry name" value="Tle1-like_cat"/>
</dbReference>
<proteinExistence type="predicted"/>
<gene>
    <name evidence="3" type="ORF">FH972_022646</name>
</gene>
<sequence length="562" mass="62519">MRSAYAKVKDQAVGTSFDTHVQGGYKFLMQYYSEGDDLYFFGFSRGAYIARFLAQMLDAVGLLSAGNEEMFRFAWKAFSQWQTRLEETDEQKKQKRETYRFLKAFRETFSRPVSRIRFMGLFDTVNSVPRFEVAWMQRSKFPYASKSSARVVRHAVSVDERRAKFRQYLISERPPKDEHPHHLHGPVHPHLDQDGYPHLHDEQPAATNGTTNGVASEKPKTHPAPQPGHLPRENSWGARFAPRERRSSRAPARSPLPHRRALSTARSASNISLNSTEIVEERAAAALLAAQHAPDAAAAAADNDNTAPQDVKEVWFPGCHADIGGGWGLQPQRGESVSLSHAPLLWILREARAAGLPCDEDALRAAGYVLDDDDDGDSSDDDTQAGEEGAFHDARAAPKIEVEGEALPASPVRERGEGAAAYRRRVLEALHAATTKGQMHDSLSFGQGTPGGGVLWWNFMEYLPFRRMDLRPDGTWAPIRWPLPCGETRDIPLHAVVHNSVLKRMEADEDYRPGNLIVGGGGRGVRKAPKEHGMGKWKVLREAGDPIGEVLVRDNLDISTKV</sequence>
<dbReference type="Pfam" id="PF09994">
    <property type="entry name" value="T6SS_Tle1-like_cat"/>
    <property type="match status" value="1"/>
</dbReference>
<dbReference type="AlphaFoldDB" id="A0A5N6KT63"/>
<dbReference type="InterPro" id="IPR029058">
    <property type="entry name" value="AB_hydrolase_fold"/>
</dbReference>
<feature type="compositionally biased region" description="Polar residues" evidence="1">
    <location>
        <begin position="205"/>
        <end position="214"/>
    </location>
</feature>
<comment type="caution">
    <text evidence="3">The sequence shown here is derived from an EMBL/GenBank/DDBJ whole genome shotgun (WGS) entry which is preliminary data.</text>
</comment>
<keyword evidence="4" id="KW-1185">Reference proteome</keyword>
<protein>
    <recommendedName>
        <fullName evidence="2">T6SS Phospholipase effector Tle1-like catalytic domain-containing protein</fullName>
    </recommendedName>
</protein>
<feature type="domain" description="T6SS Phospholipase effector Tle1-like catalytic" evidence="2">
    <location>
        <begin position="2"/>
        <end position="350"/>
    </location>
</feature>
<dbReference type="PANTHER" id="PTHR33840:SF2">
    <property type="entry name" value="TLE1 PHOSPHOLIPASE DOMAIN-CONTAINING PROTEIN"/>
    <property type="match status" value="1"/>
</dbReference>
<feature type="compositionally biased region" description="Basic and acidic residues" evidence="1">
    <location>
        <begin position="189"/>
        <end position="203"/>
    </location>
</feature>
<dbReference type="EMBL" id="VIBQ01000012">
    <property type="protein sequence ID" value="KAB8343052.1"/>
    <property type="molecule type" value="Genomic_DNA"/>
</dbReference>
<dbReference type="Proteomes" id="UP000327013">
    <property type="component" value="Unassembled WGS sequence"/>
</dbReference>
<dbReference type="PANTHER" id="PTHR33840">
    <property type="match status" value="1"/>
</dbReference>
<feature type="compositionally biased region" description="Acidic residues" evidence="1">
    <location>
        <begin position="370"/>
        <end position="385"/>
    </location>
</feature>
<name>A0A5N6KT63_9ROSI</name>
<accession>A0A5N6KT63</accession>
<evidence type="ECO:0000313" key="3">
    <source>
        <dbReference type="EMBL" id="KAB8343052.1"/>
    </source>
</evidence>
<dbReference type="OrthoDB" id="1930899at2759"/>
<feature type="compositionally biased region" description="Basic and acidic residues" evidence="1">
    <location>
        <begin position="389"/>
        <end position="402"/>
    </location>
</feature>
<feature type="region of interest" description="Disordered" evidence="1">
    <location>
        <begin position="369"/>
        <end position="415"/>
    </location>
</feature>
<evidence type="ECO:0000256" key="1">
    <source>
        <dbReference type="SAM" id="MobiDB-lite"/>
    </source>
</evidence>
<dbReference type="SUPFAM" id="SSF53474">
    <property type="entry name" value="alpha/beta-Hydrolases"/>
    <property type="match status" value="1"/>
</dbReference>
<feature type="region of interest" description="Disordered" evidence="1">
    <location>
        <begin position="172"/>
        <end position="267"/>
    </location>
</feature>
<evidence type="ECO:0000259" key="2">
    <source>
        <dbReference type="Pfam" id="PF09994"/>
    </source>
</evidence>
<organism evidence="3 4">
    <name type="scientific">Carpinus fangiana</name>
    <dbReference type="NCBI Taxonomy" id="176857"/>
    <lineage>
        <taxon>Eukaryota</taxon>
        <taxon>Viridiplantae</taxon>
        <taxon>Streptophyta</taxon>
        <taxon>Embryophyta</taxon>
        <taxon>Tracheophyta</taxon>
        <taxon>Spermatophyta</taxon>
        <taxon>Magnoliopsida</taxon>
        <taxon>eudicotyledons</taxon>
        <taxon>Gunneridae</taxon>
        <taxon>Pentapetalae</taxon>
        <taxon>rosids</taxon>
        <taxon>fabids</taxon>
        <taxon>Fagales</taxon>
        <taxon>Betulaceae</taxon>
        <taxon>Carpinus</taxon>
    </lineage>
</organism>
<reference evidence="3 4" key="1">
    <citation type="submission" date="2019-06" db="EMBL/GenBank/DDBJ databases">
        <title>A chromosomal-level reference genome of Carpinus fangiana (Coryloideae, Betulaceae).</title>
        <authorList>
            <person name="Yang X."/>
            <person name="Wang Z."/>
            <person name="Zhang L."/>
            <person name="Hao G."/>
            <person name="Liu J."/>
            <person name="Yang Y."/>
        </authorList>
    </citation>
    <scope>NUCLEOTIDE SEQUENCE [LARGE SCALE GENOMIC DNA]</scope>
    <source>
        <strain evidence="3">Cfa_2016G</strain>
        <tissue evidence="3">Leaf</tissue>
    </source>
</reference>